<evidence type="ECO:0000313" key="2">
    <source>
        <dbReference type="Proteomes" id="UP000837801"/>
    </source>
</evidence>
<gene>
    <name evidence="1" type="ORF">CLIB1423_01S03334</name>
</gene>
<evidence type="ECO:0000313" key="1">
    <source>
        <dbReference type="EMBL" id="CAH2350137.1"/>
    </source>
</evidence>
<keyword evidence="2" id="KW-1185">Reference proteome</keyword>
<reference evidence="1" key="1">
    <citation type="submission" date="2022-03" db="EMBL/GenBank/DDBJ databases">
        <authorList>
            <person name="Legras J.-L."/>
            <person name="Devillers H."/>
            <person name="Grondin C."/>
        </authorList>
    </citation>
    <scope>NUCLEOTIDE SEQUENCE</scope>
    <source>
        <strain evidence="1">CLIB 1423</strain>
    </source>
</reference>
<organism evidence="1 2">
    <name type="scientific">[Candida] railenensis</name>
    <dbReference type="NCBI Taxonomy" id="45579"/>
    <lineage>
        <taxon>Eukaryota</taxon>
        <taxon>Fungi</taxon>
        <taxon>Dikarya</taxon>
        <taxon>Ascomycota</taxon>
        <taxon>Saccharomycotina</taxon>
        <taxon>Pichiomycetes</taxon>
        <taxon>Debaryomycetaceae</taxon>
        <taxon>Kurtzmaniella</taxon>
    </lineage>
</organism>
<dbReference type="OrthoDB" id="5544375at2759"/>
<comment type="caution">
    <text evidence="1">The sequence shown here is derived from an EMBL/GenBank/DDBJ whole genome shotgun (WGS) entry which is preliminary data.</text>
</comment>
<accession>A0A9P0QKI8</accession>
<dbReference type="Pfam" id="PF07956">
    <property type="entry name" value="DUF1690"/>
    <property type="match status" value="1"/>
</dbReference>
<dbReference type="InterPro" id="IPR012471">
    <property type="entry name" value="DUF1690"/>
</dbReference>
<dbReference type="EMBL" id="CAKXYY010000001">
    <property type="protein sequence ID" value="CAH2350137.1"/>
    <property type="molecule type" value="Genomic_DNA"/>
</dbReference>
<sequence length="149" mass="16897">MGASASKPETKVFTPAAPVDFSASFLSQLENSTESDYSRAQYTEKYIQERVASELKKLETETINKFQGSLKESVNKAEDKSTLNVNETNEKIDKLTKVLEANSQFFKVEVNDSLTKSRNSVIECLKENKGKSLNCWDEVEEFRKLVKQL</sequence>
<name>A0A9P0QKI8_9ASCO</name>
<dbReference type="AlphaFoldDB" id="A0A9P0QKI8"/>
<protein>
    <submittedName>
        <fullName evidence="1">MICOS complex subunit Mic19p</fullName>
    </submittedName>
</protein>
<proteinExistence type="predicted"/>
<dbReference type="Proteomes" id="UP000837801">
    <property type="component" value="Unassembled WGS sequence"/>
</dbReference>